<gene>
    <name evidence="2" type="ORF">FS320_08210</name>
</gene>
<dbReference type="PANTHER" id="PTHR33336:SF3">
    <property type="entry name" value="ABM DOMAIN-CONTAINING PROTEIN"/>
    <property type="match status" value="1"/>
</dbReference>
<dbReference type="PROSITE" id="PS51725">
    <property type="entry name" value="ABM"/>
    <property type="match status" value="1"/>
</dbReference>
<dbReference type="Gene3D" id="3.30.70.100">
    <property type="match status" value="1"/>
</dbReference>
<dbReference type="AlphaFoldDB" id="A0A5N7MEU8"/>
<proteinExistence type="predicted"/>
<protein>
    <submittedName>
        <fullName evidence="2">Antibiotic biosynthesis monooxygenase</fullName>
    </submittedName>
</protein>
<dbReference type="InterPro" id="IPR011008">
    <property type="entry name" value="Dimeric_a/b-barrel"/>
</dbReference>
<keyword evidence="2" id="KW-0503">Monooxygenase</keyword>
<dbReference type="GO" id="GO:0004497">
    <property type="term" value="F:monooxygenase activity"/>
    <property type="evidence" value="ECO:0007669"/>
    <property type="project" value="UniProtKB-KW"/>
</dbReference>
<evidence type="ECO:0000313" key="3">
    <source>
        <dbReference type="Proteomes" id="UP000403266"/>
    </source>
</evidence>
<dbReference type="Pfam" id="PF03992">
    <property type="entry name" value="ABM"/>
    <property type="match status" value="1"/>
</dbReference>
<sequence>MNARKSLERHIICELRCETANRDRVRDLILRFVEPARLEDGCIYYDLHQRIDDPNTFYILDGWTDQAAVDAHAANPHVAEVMKELGPLLTFGPSITLCARVSD</sequence>
<reference evidence="2 3" key="1">
    <citation type="journal article" date="2019" name="Syst. Appl. Microbiol.">
        <title>Microvirga tunisiensis sp. nov., a root nodule symbiotic bacterium isolated from Lupinus micranthus and L. luteus grown in Northern Tunisia.</title>
        <authorList>
            <person name="Msaddak A."/>
            <person name="Rejili M."/>
            <person name="Duran D."/>
            <person name="Mars M."/>
            <person name="Palacios J.M."/>
            <person name="Ruiz-Argueso T."/>
            <person name="Rey L."/>
            <person name="Imperial J."/>
        </authorList>
    </citation>
    <scope>NUCLEOTIDE SEQUENCE [LARGE SCALE GENOMIC DNA]</scope>
    <source>
        <strain evidence="2 3">Lmie10</strain>
    </source>
</reference>
<comment type="caution">
    <text evidence="2">The sequence shown here is derived from an EMBL/GenBank/DDBJ whole genome shotgun (WGS) entry which is preliminary data.</text>
</comment>
<keyword evidence="2" id="KW-0560">Oxidoreductase</keyword>
<accession>A0A5N7MEU8</accession>
<dbReference type="InterPro" id="IPR007138">
    <property type="entry name" value="ABM_dom"/>
</dbReference>
<dbReference type="Proteomes" id="UP000403266">
    <property type="component" value="Unassembled WGS sequence"/>
</dbReference>
<dbReference type="PANTHER" id="PTHR33336">
    <property type="entry name" value="QUINOL MONOOXYGENASE YGIN-RELATED"/>
    <property type="match status" value="1"/>
</dbReference>
<feature type="domain" description="ABM" evidence="1">
    <location>
        <begin position="9"/>
        <end position="97"/>
    </location>
</feature>
<organism evidence="2 3">
    <name type="scientific">Microvirga tunisiensis</name>
    <dbReference type="NCBI Taxonomy" id="2108360"/>
    <lineage>
        <taxon>Bacteria</taxon>
        <taxon>Pseudomonadati</taxon>
        <taxon>Pseudomonadota</taxon>
        <taxon>Alphaproteobacteria</taxon>
        <taxon>Hyphomicrobiales</taxon>
        <taxon>Methylobacteriaceae</taxon>
        <taxon>Microvirga</taxon>
    </lineage>
</organism>
<dbReference type="InterPro" id="IPR050744">
    <property type="entry name" value="AI-2_Isomerase_LsrG"/>
</dbReference>
<dbReference type="EMBL" id="VOSK01000019">
    <property type="protein sequence ID" value="MPR25218.1"/>
    <property type="molecule type" value="Genomic_DNA"/>
</dbReference>
<evidence type="ECO:0000259" key="1">
    <source>
        <dbReference type="PROSITE" id="PS51725"/>
    </source>
</evidence>
<evidence type="ECO:0000313" key="2">
    <source>
        <dbReference type="EMBL" id="MPR25218.1"/>
    </source>
</evidence>
<dbReference type="SUPFAM" id="SSF54909">
    <property type="entry name" value="Dimeric alpha+beta barrel"/>
    <property type="match status" value="1"/>
</dbReference>
<name>A0A5N7MEU8_9HYPH</name>
<keyword evidence="3" id="KW-1185">Reference proteome</keyword>